<dbReference type="InterPro" id="IPR011033">
    <property type="entry name" value="PRC_barrel-like_sf"/>
</dbReference>
<dbReference type="AlphaFoldDB" id="A0A0T5P260"/>
<dbReference type="KEGG" id="rid:RIdsm_00664"/>
<keyword evidence="2" id="KW-0732">Signal</keyword>
<feature type="compositionally biased region" description="Acidic residues" evidence="1">
    <location>
        <begin position="373"/>
        <end position="383"/>
    </location>
</feature>
<name>A0A0T5P260_9RHOB</name>
<reference evidence="5 7" key="2">
    <citation type="submission" date="2018-08" db="EMBL/GenBank/DDBJ databases">
        <title>Genetic Globetrotter - A new plasmid hitch-hiking vast phylogenetic and geographic distances.</title>
        <authorList>
            <person name="Vollmers J."/>
            <person name="Petersen J."/>
        </authorList>
    </citation>
    <scope>NUCLEOTIDE SEQUENCE [LARGE SCALE GENOMIC DNA]</scope>
    <source>
        <strain evidence="5 7">DSM 26383</strain>
    </source>
</reference>
<feature type="domain" description="PRC-barrel" evidence="3">
    <location>
        <begin position="294"/>
        <end position="349"/>
    </location>
</feature>
<gene>
    <name evidence="5" type="ORF">RIdsm_00664</name>
    <name evidence="4" type="ORF">XM52_25105</name>
</gene>
<protein>
    <submittedName>
        <fullName evidence="5">PRC-barrel domain protein</fullName>
    </submittedName>
</protein>
<feature type="compositionally biased region" description="Acidic residues" evidence="1">
    <location>
        <begin position="186"/>
        <end position="201"/>
    </location>
</feature>
<feature type="region of interest" description="Disordered" evidence="1">
    <location>
        <begin position="359"/>
        <end position="383"/>
    </location>
</feature>
<evidence type="ECO:0000256" key="1">
    <source>
        <dbReference type="SAM" id="MobiDB-lite"/>
    </source>
</evidence>
<dbReference type="STRING" id="540747.SAMN04488031_11122"/>
<accession>A0A0T5P260</accession>
<dbReference type="Proteomes" id="UP000325785">
    <property type="component" value="Chromosome"/>
</dbReference>
<dbReference type="EMBL" id="LAXI01000025">
    <property type="protein sequence ID" value="KRS15229.1"/>
    <property type="molecule type" value="Genomic_DNA"/>
</dbReference>
<dbReference type="PATRIC" id="fig|540747.5.peg.3377"/>
<dbReference type="EMBL" id="CP031598">
    <property type="protein sequence ID" value="QEW24880.1"/>
    <property type="molecule type" value="Genomic_DNA"/>
</dbReference>
<dbReference type="PANTHER" id="PTHR36505">
    <property type="entry name" value="BLR1072 PROTEIN"/>
    <property type="match status" value="1"/>
</dbReference>
<keyword evidence="6" id="KW-1185">Reference proteome</keyword>
<feature type="chain" id="PRO_5010437266" evidence="2">
    <location>
        <begin position="21"/>
        <end position="383"/>
    </location>
</feature>
<feature type="compositionally biased region" description="Polar residues" evidence="1">
    <location>
        <begin position="34"/>
        <end position="46"/>
    </location>
</feature>
<feature type="signal peptide" evidence="2">
    <location>
        <begin position="1"/>
        <end position="20"/>
    </location>
</feature>
<evidence type="ECO:0000313" key="7">
    <source>
        <dbReference type="Proteomes" id="UP000325785"/>
    </source>
</evidence>
<evidence type="ECO:0000313" key="6">
    <source>
        <dbReference type="Proteomes" id="UP000051401"/>
    </source>
</evidence>
<proteinExistence type="predicted"/>
<organism evidence="4 6">
    <name type="scientific">Roseovarius indicus</name>
    <dbReference type="NCBI Taxonomy" id="540747"/>
    <lineage>
        <taxon>Bacteria</taxon>
        <taxon>Pseudomonadati</taxon>
        <taxon>Pseudomonadota</taxon>
        <taxon>Alphaproteobacteria</taxon>
        <taxon>Rhodobacterales</taxon>
        <taxon>Roseobacteraceae</taxon>
        <taxon>Roseovarius</taxon>
    </lineage>
</organism>
<sequence>MKRILMTTAIAALAASPVLAASETADENAAKASESASMSQDTTGANANADVVSDMQGMQISASDLIGKPVYIRGEDTADAEIGDEASEPADDWERVGEIGDVIISKDGKIDSVTLDAGGFLGINEKHISASMDEMKFVADSSEQSDENDGDSYFVVFTGDKTALEDREELDQTAVREAGSSFFNDDGNEQMASDDVEDAAGEDTANAESTDLSAEQMAENDAAETEQDAEAMAEGETADAEAADMTDDQMAETDAENAESGETDLTAQQMSDGESATDANQETAQLDSDARGQLTAEELEGVSVYGAEDDRLGEISNLVLTDDGKISEVIVDVGGFLGLGEKPVALPFEDLELRRSDDSMTGGLRATTGYSSEDLEGMDSWEG</sequence>
<feature type="region of interest" description="Disordered" evidence="1">
    <location>
        <begin position="23"/>
        <end position="50"/>
    </location>
</feature>
<feature type="compositionally biased region" description="Acidic residues" evidence="1">
    <location>
        <begin position="221"/>
        <end position="262"/>
    </location>
</feature>
<dbReference type="Proteomes" id="UP000051401">
    <property type="component" value="Unassembled WGS sequence"/>
</dbReference>
<evidence type="ECO:0000259" key="3">
    <source>
        <dbReference type="Pfam" id="PF05239"/>
    </source>
</evidence>
<evidence type="ECO:0000313" key="5">
    <source>
        <dbReference type="EMBL" id="QEW24880.1"/>
    </source>
</evidence>
<evidence type="ECO:0000256" key="2">
    <source>
        <dbReference type="SAM" id="SignalP"/>
    </source>
</evidence>
<dbReference type="Gene3D" id="2.30.30.240">
    <property type="entry name" value="PRC-barrel domain"/>
    <property type="match status" value="2"/>
</dbReference>
<feature type="domain" description="PRC-barrel" evidence="3">
    <location>
        <begin position="60"/>
        <end position="134"/>
    </location>
</feature>
<reference evidence="4 6" key="1">
    <citation type="submission" date="2015-04" db="EMBL/GenBank/DDBJ databases">
        <title>The draft genome sequence of Roseovarius indicus B108T.</title>
        <authorList>
            <person name="Li G."/>
            <person name="Lai Q."/>
            <person name="Shao Z."/>
            <person name="Yan P."/>
        </authorList>
    </citation>
    <scope>NUCLEOTIDE SEQUENCE [LARGE SCALE GENOMIC DNA]</scope>
    <source>
        <strain evidence="4 6">B108</strain>
    </source>
</reference>
<evidence type="ECO:0000313" key="4">
    <source>
        <dbReference type="EMBL" id="KRS15229.1"/>
    </source>
</evidence>
<feature type="compositionally biased region" description="Polar residues" evidence="1">
    <location>
        <begin position="263"/>
        <end position="286"/>
    </location>
</feature>
<dbReference type="PANTHER" id="PTHR36505:SF1">
    <property type="entry name" value="BLR1072 PROTEIN"/>
    <property type="match status" value="1"/>
</dbReference>
<dbReference type="InterPro" id="IPR027275">
    <property type="entry name" value="PRC-brl_dom"/>
</dbReference>
<dbReference type="Pfam" id="PF05239">
    <property type="entry name" value="PRC"/>
    <property type="match status" value="2"/>
</dbReference>
<dbReference type="SUPFAM" id="SSF50346">
    <property type="entry name" value="PRC-barrel domain"/>
    <property type="match status" value="2"/>
</dbReference>
<feature type="region of interest" description="Disordered" evidence="1">
    <location>
        <begin position="179"/>
        <end position="297"/>
    </location>
</feature>